<organism evidence="3 4">
    <name type="scientific">Alosa alosa</name>
    <name type="common">allis shad</name>
    <dbReference type="NCBI Taxonomy" id="278164"/>
    <lineage>
        <taxon>Eukaryota</taxon>
        <taxon>Metazoa</taxon>
        <taxon>Chordata</taxon>
        <taxon>Craniata</taxon>
        <taxon>Vertebrata</taxon>
        <taxon>Euteleostomi</taxon>
        <taxon>Actinopterygii</taxon>
        <taxon>Neopterygii</taxon>
        <taxon>Teleostei</taxon>
        <taxon>Clupei</taxon>
        <taxon>Clupeiformes</taxon>
        <taxon>Clupeoidei</taxon>
        <taxon>Clupeidae</taxon>
        <taxon>Alosa</taxon>
    </lineage>
</organism>
<dbReference type="Proteomes" id="UP000823561">
    <property type="component" value="Chromosome 20"/>
</dbReference>
<gene>
    <name evidence="3" type="ORF">AALO_G00261040</name>
</gene>
<keyword evidence="4" id="KW-1185">Reference proteome</keyword>
<dbReference type="EMBL" id="JADWDJ010000020">
    <property type="protein sequence ID" value="KAG5265064.1"/>
    <property type="molecule type" value="Genomic_DNA"/>
</dbReference>
<comment type="caution">
    <text evidence="3">The sequence shown here is derived from an EMBL/GenBank/DDBJ whole genome shotgun (WGS) entry which is preliminary data.</text>
</comment>
<dbReference type="Pfam" id="PF00021">
    <property type="entry name" value="UPAR_LY6"/>
    <property type="match status" value="1"/>
</dbReference>
<dbReference type="Gene3D" id="2.10.60.10">
    <property type="entry name" value="CD59"/>
    <property type="match status" value="1"/>
</dbReference>
<keyword evidence="1" id="KW-0732">Signal</keyword>
<reference evidence="3" key="1">
    <citation type="submission" date="2020-10" db="EMBL/GenBank/DDBJ databases">
        <title>Chromosome-scale genome assembly of the Allis shad, Alosa alosa.</title>
        <authorList>
            <person name="Margot Z."/>
            <person name="Christophe K."/>
            <person name="Cabau C."/>
            <person name="Louis A."/>
            <person name="Berthelot C."/>
            <person name="Parey E."/>
            <person name="Roest Crollius H."/>
            <person name="Montfort J."/>
            <person name="Robinson-Rechavi M."/>
            <person name="Bucao C."/>
            <person name="Bouchez O."/>
            <person name="Gislard M."/>
            <person name="Lluch J."/>
            <person name="Milhes M."/>
            <person name="Lampietro C."/>
            <person name="Lopez Roques C."/>
            <person name="Donnadieu C."/>
            <person name="Braasch I."/>
            <person name="Desvignes T."/>
            <person name="Postlethwait J."/>
            <person name="Bobe J."/>
            <person name="Guiguen Y."/>
        </authorList>
    </citation>
    <scope>NUCLEOTIDE SEQUENCE</scope>
    <source>
        <strain evidence="3">M-15738</strain>
        <tissue evidence="3">Blood</tissue>
    </source>
</reference>
<proteinExistence type="predicted"/>
<dbReference type="InterPro" id="IPR016054">
    <property type="entry name" value="LY6_UPA_recep-like"/>
</dbReference>
<dbReference type="InterPro" id="IPR045860">
    <property type="entry name" value="Snake_toxin-like_sf"/>
</dbReference>
<evidence type="ECO:0000259" key="2">
    <source>
        <dbReference type="SMART" id="SM00134"/>
    </source>
</evidence>
<dbReference type="SMART" id="SM00134">
    <property type="entry name" value="LU"/>
    <property type="match status" value="1"/>
</dbReference>
<name>A0AAV6FQF8_9TELE</name>
<feature type="signal peptide" evidence="1">
    <location>
        <begin position="1"/>
        <end position="23"/>
    </location>
</feature>
<dbReference type="SUPFAM" id="SSF57302">
    <property type="entry name" value="Snake toxin-like"/>
    <property type="match status" value="1"/>
</dbReference>
<evidence type="ECO:0000313" key="4">
    <source>
        <dbReference type="Proteomes" id="UP000823561"/>
    </source>
</evidence>
<protein>
    <recommendedName>
        <fullName evidence="2">UPAR/Ly6 domain-containing protein</fullName>
    </recommendedName>
</protein>
<feature type="domain" description="UPAR/Ly6" evidence="2">
    <location>
        <begin position="24"/>
        <end position="118"/>
    </location>
</feature>
<sequence>MSRHSGQLFPIFLLCCLPLAVMSLRCYTCIFPSISPMDCLKYPQECPAGQRCLASTAVASQGSLRLVLYERSCAMPGQCGLSGEKHAAGLNFSYSNECCDTDLCNAATGTAASSWTGLVLCLIALPLVHIFG</sequence>
<accession>A0AAV6FQF8</accession>
<feature type="chain" id="PRO_5043439719" description="UPAR/Ly6 domain-containing protein" evidence="1">
    <location>
        <begin position="24"/>
        <end position="132"/>
    </location>
</feature>
<dbReference type="CDD" id="cd00117">
    <property type="entry name" value="TFP"/>
    <property type="match status" value="1"/>
</dbReference>
<dbReference type="AlphaFoldDB" id="A0AAV6FQF8"/>
<evidence type="ECO:0000256" key="1">
    <source>
        <dbReference type="SAM" id="SignalP"/>
    </source>
</evidence>
<evidence type="ECO:0000313" key="3">
    <source>
        <dbReference type="EMBL" id="KAG5265064.1"/>
    </source>
</evidence>